<proteinExistence type="predicted"/>
<dbReference type="EMBL" id="CCND01000002">
    <property type="protein sequence ID" value="CDX50101.1"/>
    <property type="molecule type" value="Genomic_DNA"/>
</dbReference>
<feature type="compositionally biased region" description="Low complexity" evidence="1">
    <location>
        <begin position="61"/>
        <end position="75"/>
    </location>
</feature>
<protein>
    <submittedName>
        <fullName evidence="2">Uncharacterized protein</fullName>
    </submittedName>
</protein>
<name>A0A0K2VNY9_MESPL</name>
<feature type="region of interest" description="Disordered" evidence="1">
    <location>
        <begin position="1"/>
        <end position="89"/>
    </location>
</feature>
<dbReference type="Proteomes" id="UP000182888">
    <property type="component" value="Unassembled WGS sequence"/>
</dbReference>
<sequence>MTRFSEAGDSVPNRTARLSAGRSSSSCSPITAPGQVPERGPARVQEPELAREPGQAPERVPAQGLGQALQAQGPACWRPAAQPGRAHARRRFCQRHNTQQWPG</sequence>
<reference evidence="3" key="1">
    <citation type="submission" date="2014-08" db="EMBL/GenBank/DDBJ databases">
        <authorList>
            <person name="Edwards T."/>
        </authorList>
    </citation>
    <scope>NUCLEOTIDE SEQUENCE [LARGE SCALE GENOMIC DNA]</scope>
</reference>
<organism evidence="2 3">
    <name type="scientific">Mesorhizobium plurifarium</name>
    <dbReference type="NCBI Taxonomy" id="69974"/>
    <lineage>
        <taxon>Bacteria</taxon>
        <taxon>Pseudomonadati</taxon>
        <taxon>Pseudomonadota</taxon>
        <taxon>Alphaproteobacteria</taxon>
        <taxon>Hyphomicrobiales</taxon>
        <taxon>Phyllobacteriaceae</taxon>
        <taxon>Mesorhizobium</taxon>
    </lineage>
</organism>
<evidence type="ECO:0000313" key="2">
    <source>
        <dbReference type="EMBL" id="CDX50101.1"/>
    </source>
</evidence>
<dbReference type="AlphaFoldDB" id="A0A0K2VNY9"/>
<accession>A0A0K2VNY9</accession>
<evidence type="ECO:0000256" key="1">
    <source>
        <dbReference type="SAM" id="MobiDB-lite"/>
    </source>
</evidence>
<gene>
    <name evidence="2" type="ORF">MPL1032_100348</name>
</gene>
<evidence type="ECO:0000313" key="3">
    <source>
        <dbReference type="Proteomes" id="UP000182888"/>
    </source>
</evidence>